<evidence type="ECO:0000256" key="2">
    <source>
        <dbReference type="RuleBase" id="RU003793"/>
    </source>
</evidence>
<dbReference type="InterPro" id="IPR000045">
    <property type="entry name" value="Prepilin_IV_endopep_pep"/>
</dbReference>
<dbReference type="OrthoDB" id="9789291at2"/>
<evidence type="ECO:0000259" key="4">
    <source>
        <dbReference type="Pfam" id="PF01478"/>
    </source>
</evidence>
<dbReference type="AlphaFoldDB" id="A0A420DTB9"/>
<keyword evidence="3" id="KW-1133">Transmembrane helix</keyword>
<dbReference type="GO" id="GO:0006465">
    <property type="term" value="P:signal peptide processing"/>
    <property type="evidence" value="ECO:0007669"/>
    <property type="project" value="TreeGrafter"/>
</dbReference>
<feature type="transmembrane region" description="Helical" evidence="3">
    <location>
        <begin position="29"/>
        <end position="47"/>
    </location>
</feature>
<feature type="transmembrane region" description="Helical" evidence="3">
    <location>
        <begin position="128"/>
        <end position="148"/>
    </location>
</feature>
<comment type="caution">
    <text evidence="5">The sequence shown here is derived from an EMBL/GenBank/DDBJ whole genome shotgun (WGS) entry which is preliminary data.</text>
</comment>
<name>A0A420DTB9_9RHOB</name>
<keyword evidence="3" id="KW-0812">Transmembrane</keyword>
<feature type="transmembrane region" description="Helical" evidence="3">
    <location>
        <begin position="92"/>
        <end position="116"/>
    </location>
</feature>
<feature type="domain" description="Prepilin type IV endopeptidase peptidase" evidence="4">
    <location>
        <begin position="8"/>
        <end position="116"/>
    </location>
</feature>
<evidence type="ECO:0000313" key="5">
    <source>
        <dbReference type="EMBL" id="RKE97536.1"/>
    </source>
</evidence>
<dbReference type="GO" id="GO:0004190">
    <property type="term" value="F:aspartic-type endopeptidase activity"/>
    <property type="evidence" value="ECO:0007669"/>
    <property type="project" value="InterPro"/>
</dbReference>
<feature type="transmembrane region" description="Helical" evidence="3">
    <location>
        <begin position="54"/>
        <end position="72"/>
    </location>
</feature>
<dbReference type="Gene3D" id="1.20.120.1220">
    <property type="match status" value="1"/>
</dbReference>
<accession>A0A420DTB9</accession>
<evidence type="ECO:0000313" key="6">
    <source>
        <dbReference type="Proteomes" id="UP000284407"/>
    </source>
</evidence>
<dbReference type="STRING" id="1443111.Z949_208"/>
<dbReference type="GO" id="GO:0005886">
    <property type="term" value="C:plasma membrane"/>
    <property type="evidence" value="ECO:0007669"/>
    <property type="project" value="TreeGrafter"/>
</dbReference>
<evidence type="ECO:0000256" key="3">
    <source>
        <dbReference type="SAM" id="Phobius"/>
    </source>
</evidence>
<dbReference type="InterPro" id="IPR050882">
    <property type="entry name" value="Prepilin_peptidase/N-MTase"/>
</dbReference>
<proteinExistence type="inferred from homology"/>
<dbReference type="InterPro" id="IPR014032">
    <property type="entry name" value="Peptidase_A24A_bac"/>
</dbReference>
<sequence length="149" mass="15794">MTFFITAILILILARLIWIDLEQLRLPDHYTIPLVVAGLAISAPDGGVALLSSAIGGAGGFALFWLIGHYYFTRHGTEGLGLGDAKLFAASGTWLGALLLPQVLLVASLGGLAFALCRRGGVRKPLAFGPWLALGFITVWLKEAVVPLL</sequence>
<comment type="similarity">
    <text evidence="1 2">Belongs to the peptidase A24 family.</text>
</comment>
<protein>
    <submittedName>
        <fullName evidence="5">Type IV leader peptidase family protein</fullName>
    </submittedName>
</protein>
<dbReference type="PRINTS" id="PR00864">
    <property type="entry name" value="PREPILNPTASE"/>
</dbReference>
<dbReference type="PANTHER" id="PTHR30487:SF0">
    <property type="entry name" value="PREPILIN LEADER PEPTIDASE_N-METHYLTRANSFERASE-RELATED"/>
    <property type="match status" value="1"/>
</dbReference>
<dbReference type="EMBL" id="RAQK01000001">
    <property type="protein sequence ID" value="RKE97536.1"/>
    <property type="molecule type" value="Genomic_DNA"/>
</dbReference>
<dbReference type="RefSeq" id="WP_025060925.1">
    <property type="nucleotide sequence ID" value="NZ_RAQK01000001.1"/>
</dbReference>
<dbReference type="PANTHER" id="PTHR30487">
    <property type="entry name" value="TYPE 4 PREPILIN-LIKE PROTEINS LEADER PEPTIDE-PROCESSING ENZYME"/>
    <property type="match status" value="1"/>
</dbReference>
<evidence type="ECO:0000256" key="1">
    <source>
        <dbReference type="ARBA" id="ARBA00005801"/>
    </source>
</evidence>
<organism evidence="5 6">
    <name type="scientific">Sulfitobacter guttiformis</name>
    <dbReference type="NCBI Taxonomy" id="74349"/>
    <lineage>
        <taxon>Bacteria</taxon>
        <taxon>Pseudomonadati</taxon>
        <taxon>Pseudomonadota</taxon>
        <taxon>Alphaproteobacteria</taxon>
        <taxon>Rhodobacterales</taxon>
        <taxon>Roseobacteraceae</taxon>
        <taxon>Sulfitobacter</taxon>
    </lineage>
</organism>
<gene>
    <name evidence="5" type="ORF">C8N30_2147</name>
</gene>
<dbReference type="Proteomes" id="UP000284407">
    <property type="component" value="Unassembled WGS sequence"/>
</dbReference>
<keyword evidence="6" id="KW-1185">Reference proteome</keyword>
<dbReference type="Pfam" id="PF01478">
    <property type="entry name" value="Peptidase_A24"/>
    <property type="match status" value="1"/>
</dbReference>
<keyword evidence="3" id="KW-0472">Membrane</keyword>
<reference evidence="5 6" key="1">
    <citation type="submission" date="2018-09" db="EMBL/GenBank/DDBJ databases">
        <title>Genomic Encyclopedia of Archaeal and Bacterial Type Strains, Phase II (KMG-II): from individual species to whole genera.</title>
        <authorList>
            <person name="Goeker M."/>
        </authorList>
    </citation>
    <scope>NUCLEOTIDE SEQUENCE [LARGE SCALE GENOMIC DNA]</scope>
    <source>
        <strain evidence="5 6">DSM 11458</strain>
    </source>
</reference>